<evidence type="ECO:0000256" key="8">
    <source>
        <dbReference type="RuleBase" id="RU363058"/>
    </source>
</evidence>
<keyword evidence="11" id="KW-1185">Reference proteome</keyword>
<feature type="transmembrane region" description="Helical" evidence="8">
    <location>
        <begin position="466"/>
        <end position="488"/>
    </location>
</feature>
<evidence type="ECO:0000256" key="9">
    <source>
        <dbReference type="SAM" id="MobiDB-lite"/>
    </source>
</evidence>
<evidence type="ECO:0000256" key="7">
    <source>
        <dbReference type="ARBA" id="ARBA00023136"/>
    </source>
</evidence>
<comment type="subcellular location">
    <subcellularLocation>
        <location evidence="1 8">Membrane</location>
        <topology evidence="1 8">Multi-pass membrane protein</topology>
    </subcellularLocation>
</comment>
<keyword evidence="3 8" id="KW-0813">Transport</keyword>
<keyword evidence="5 8" id="KW-0812">Transmembrane</keyword>
<dbReference type="GO" id="GO:0005315">
    <property type="term" value="F:phosphate transmembrane transporter activity"/>
    <property type="evidence" value="ECO:0007669"/>
    <property type="project" value="InterPro"/>
</dbReference>
<dbReference type="PANTHER" id="PTHR11101:SF80">
    <property type="entry name" value="PHOSPHATE TRANSPORTER"/>
    <property type="match status" value="1"/>
</dbReference>
<feature type="compositionally biased region" description="Polar residues" evidence="9">
    <location>
        <begin position="295"/>
        <end position="310"/>
    </location>
</feature>
<feature type="transmembrane region" description="Helical" evidence="8">
    <location>
        <begin position="6"/>
        <end position="30"/>
    </location>
</feature>
<proteinExistence type="inferred from homology"/>
<protein>
    <recommendedName>
        <fullName evidence="8">Phosphate transporter</fullName>
    </recommendedName>
</protein>
<dbReference type="Pfam" id="PF01384">
    <property type="entry name" value="PHO4"/>
    <property type="match status" value="1"/>
</dbReference>
<dbReference type="AlphaFoldDB" id="A0A8S3U5C7"/>
<dbReference type="GO" id="GO:0035435">
    <property type="term" value="P:phosphate ion transmembrane transport"/>
    <property type="evidence" value="ECO:0007669"/>
    <property type="project" value="TreeGrafter"/>
</dbReference>
<evidence type="ECO:0000313" key="10">
    <source>
        <dbReference type="EMBL" id="CAG2240777.1"/>
    </source>
</evidence>
<feature type="transmembrane region" description="Helical" evidence="8">
    <location>
        <begin position="42"/>
        <end position="61"/>
    </location>
</feature>
<dbReference type="GO" id="GO:0016020">
    <property type="term" value="C:membrane"/>
    <property type="evidence" value="ECO:0007669"/>
    <property type="project" value="UniProtKB-SubCell"/>
</dbReference>
<evidence type="ECO:0000256" key="3">
    <source>
        <dbReference type="ARBA" id="ARBA00022448"/>
    </source>
</evidence>
<feature type="transmembrane region" description="Helical" evidence="8">
    <location>
        <begin position="434"/>
        <end position="454"/>
    </location>
</feature>
<keyword evidence="7 8" id="KW-0472">Membrane</keyword>
<comment type="caution">
    <text evidence="10">The sequence shown here is derived from an EMBL/GenBank/DDBJ whole genome shotgun (WGS) entry which is preliminary data.</text>
</comment>
<gene>
    <name evidence="10" type="ORF">MEDL_53047</name>
</gene>
<accession>A0A8S3U5C7</accession>
<dbReference type="InterPro" id="IPR001204">
    <property type="entry name" value="Phos_transporter"/>
</dbReference>
<comment type="function">
    <text evidence="8">Sodium-phosphate symporter.</text>
</comment>
<keyword evidence="4 8" id="KW-0592">Phosphate transport</keyword>
<evidence type="ECO:0000313" key="11">
    <source>
        <dbReference type="Proteomes" id="UP000683360"/>
    </source>
</evidence>
<name>A0A8S3U5C7_MYTED</name>
<evidence type="ECO:0000256" key="1">
    <source>
        <dbReference type="ARBA" id="ARBA00004141"/>
    </source>
</evidence>
<organism evidence="10 11">
    <name type="scientific">Mytilus edulis</name>
    <name type="common">Blue mussel</name>
    <dbReference type="NCBI Taxonomy" id="6550"/>
    <lineage>
        <taxon>Eukaryota</taxon>
        <taxon>Metazoa</taxon>
        <taxon>Spiralia</taxon>
        <taxon>Lophotrochozoa</taxon>
        <taxon>Mollusca</taxon>
        <taxon>Bivalvia</taxon>
        <taxon>Autobranchia</taxon>
        <taxon>Pteriomorphia</taxon>
        <taxon>Mytilida</taxon>
        <taxon>Mytiloidea</taxon>
        <taxon>Mytilidae</taxon>
        <taxon>Mytilinae</taxon>
        <taxon>Mytilus</taxon>
    </lineage>
</organism>
<dbReference type="OrthoDB" id="260807at2759"/>
<evidence type="ECO:0000256" key="5">
    <source>
        <dbReference type="ARBA" id="ARBA00022692"/>
    </source>
</evidence>
<sequence length="489" mass="55348">MTTEFYFGLAFAVILALCTGANNAANMCGVVYGIKSMSFRKIYVILFLTRIVGVIIMSFQLSELKTSSTMASSCVEYNLTKVDLMEKGIVVIADIVLGSIGLIFLTFFTTIVTYHIFSKTVYGVQQLTKNKRQYQWWISYLLEFTVLSAMFIFITYTPSSLINFEKQPLYNILPPMGRVILGLLIFFVWQKSRKLMMKGKAHFEGLYSRFIISFITRCFTFQQINICTGSCKGNCDSFKTSESLLEVDDERVTQNKKEKSCSLNVCVINMYCSCNQYIMQHSKLKQTNTEREEQSGSSNQGQNDTENNGIKTGCDGLSTTKDESIRVRQWFIRLTQTVVVFSCIAYGGHDVSNAVGSVFVMIKLTNQSELIRDERVSIVVLLLVFIVISLGVWYFGQIVMKSVKKLARFNDNAIDGFCVEMSAVFTIFTYSHLFMVPVSITYCKVVAMAAVGIVNKRFNWSLFKKILICWLLTIPVTGLISGLILKIMF</sequence>
<evidence type="ECO:0000256" key="2">
    <source>
        <dbReference type="ARBA" id="ARBA00009916"/>
    </source>
</evidence>
<feature type="transmembrane region" description="Helical" evidence="8">
    <location>
        <begin position="137"/>
        <end position="157"/>
    </location>
</feature>
<reference evidence="10" key="1">
    <citation type="submission" date="2021-03" db="EMBL/GenBank/DDBJ databases">
        <authorList>
            <person name="Bekaert M."/>
        </authorList>
    </citation>
    <scope>NUCLEOTIDE SEQUENCE</scope>
</reference>
<evidence type="ECO:0000256" key="4">
    <source>
        <dbReference type="ARBA" id="ARBA00022592"/>
    </source>
</evidence>
<dbReference type="EMBL" id="CAJPWZ010002572">
    <property type="protein sequence ID" value="CAG2240777.1"/>
    <property type="molecule type" value="Genomic_DNA"/>
</dbReference>
<feature type="region of interest" description="Disordered" evidence="9">
    <location>
        <begin position="288"/>
        <end position="313"/>
    </location>
</feature>
<feature type="transmembrane region" description="Helical" evidence="8">
    <location>
        <begin position="169"/>
        <end position="189"/>
    </location>
</feature>
<comment type="similarity">
    <text evidence="2 8">Belongs to the inorganic phosphate transporter (PiT) (TC 2.A.20) family.</text>
</comment>
<feature type="transmembrane region" description="Helical" evidence="8">
    <location>
        <begin position="376"/>
        <end position="396"/>
    </location>
</feature>
<dbReference type="Proteomes" id="UP000683360">
    <property type="component" value="Unassembled WGS sequence"/>
</dbReference>
<dbReference type="PANTHER" id="PTHR11101">
    <property type="entry name" value="PHOSPHATE TRANSPORTER"/>
    <property type="match status" value="1"/>
</dbReference>
<keyword evidence="6 8" id="KW-1133">Transmembrane helix</keyword>
<feature type="transmembrane region" description="Helical" evidence="8">
    <location>
        <begin position="89"/>
        <end position="117"/>
    </location>
</feature>
<evidence type="ECO:0000256" key="6">
    <source>
        <dbReference type="ARBA" id="ARBA00022989"/>
    </source>
</evidence>